<evidence type="ECO:0000256" key="2">
    <source>
        <dbReference type="ARBA" id="ARBA00022692"/>
    </source>
</evidence>
<feature type="region of interest" description="Disordered" evidence="5">
    <location>
        <begin position="1"/>
        <end position="25"/>
    </location>
</feature>
<feature type="transmembrane region" description="Helical" evidence="6">
    <location>
        <begin position="131"/>
        <end position="152"/>
    </location>
</feature>
<keyword evidence="8" id="KW-1185">Reference proteome</keyword>
<feature type="compositionally biased region" description="Low complexity" evidence="5">
    <location>
        <begin position="10"/>
        <end position="20"/>
    </location>
</feature>
<evidence type="ECO:0000313" key="7">
    <source>
        <dbReference type="EMBL" id="KXJ95621.1"/>
    </source>
</evidence>
<dbReference type="PANTHER" id="PTHR30266:SF2">
    <property type="entry name" value="LARGE-CONDUCTANCE MECHANOSENSITIVE CHANNEL"/>
    <property type="match status" value="1"/>
</dbReference>
<dbReference type="OrthoDB" id="10010920at2759"/>
<dbReference type="STRING" id="196109.A0A136JEM8"/>
<dbReference type="SUPFAM" id="SSF81330">
    <property type="entry name" value="Gated mechanosensitive channel"/>
    <property type="match status" value="1"/>
</dbReference>
<keyword evidence="4 6" id="KW-0472">Membrane</keyword>
<evidence type="ECO:0000256" key="5">
    <source>
        <dbReference type="SAM" id="MobiDB-lite"/>
    </source>
</evidence>
<gene>
    <name evidence="7" type="ORF">Micbo1qcDRAFT_157628</name>
</gene>
<dbReference type="InParanoid" id="A0A136JEM8"/>
<keyword evidence="2 6" id="KW-0812">Transmembrane</keyword>
<dbReference type="GO" id="GO:0008381">
    <property type="term" value="F:mechanosensitive monoatomic ion channel activity"/>
    <property type="evidence" value="ECO:0007669"/>
    <property type="project" value="TreeGrafter"/>
</dbReference>
<comment type="subcellular location">
    <subcellularLocation>
        <location evidence="1">Membrane</location>
        <topology evidence="1">Multi-pass membrane protein</topology>
    </subcellularLocation>
</comment>
<evidence type="ECO:0000256" key="3">
    <source>
        <dbReference type="ARBA" id="ARBA00022989"/>
    </source>
</evidence>
<name>A0A136JEM8_9PEZI</name>
<dbReference type="Proteomes" id="UP000070501">
    <property type="component" value="Unassembled WGS sequence"/>
</dbReference>
<dbReference type="AlphaFoldDB" id="A0A136JEM8"/>
<dbReference type="FunFam" id="1.10.1200.120:FF:000004">
    <property type="entry name" value="Ion channel, putative"/>
    <property type="match status" value="1"/>
</dbReference>
<protein>
    <submittedName>
        <fullName evidence="7">Large-conductance mechanosensitive channel</fullName>
    </submittedName>
</protein>
<dbReference type="PANTHER" id="PTHR30266">
    <property type="entry name" value="MECHANOSENSITIVE CHANNEL MSCL"/>
    <property type="match status" value="1"/>
</dbReference>
<reference evidence="8" key="1">
    <citation type="submission" date="2016-02" db="EMBL/GenBank/DDBJ databases">
        <title>Draft genome sequence of Microdochium bolleyi, a fungal endophyte of beachgrass.</title>
        <authorList>
            <consortium name="DOE Joint Genome Institute"/>
            <person name="David A.S."/>
            <person name="May G."/>
            <person name="Haridas S."/>
            <person name="Lim J."/>
            <person name="Wang M."/>
            <person name="Labutti K."/>
            <person name="Lipzen A."/>
            <person name="Barry K."/>
            <person name="Grigoriev I.V."/>
        </authorList>
    </citation>
    <scope>NUCLEOTIDE SEQUENCE [LARGE SCALE GENOMIC DNA]</scope>
    <source>
        <strain evidence="8">J235TASD1</strain>
    </source>
</reference>
<evidence type="ECO:0000256" key="1">
    <source>
        <dbReference type="ARBA" id="ARBA00004141"/>
    </source>
</evidence>
<dbReference type="GO" id="GO:0016020">
    <property type="term" value="C:membrane"/>
    <property type="evidence" value="ECO:0007669"/>
    <property type="project" value="UniProtKB-SubCell"/>
</dbReference>
<dbReference type="InterPro" id="IPR037673">
    <property type="entry name" value="MSC/AndL"/>
</dbReference>
<evidence type="ECO:0000313" key="8">
    <source>
        <dbReference type="Proteomes" id="UP000070501"/>
    </source>
</evidence>
<dbReference type="Gene3D" id="1.10.1200.120">
    <property type="entry name" value="Large-conductance mechanosensitive channel, MscL, domain 1"/>
    <property type="match status" value="1"/>
</dbReference>
<dbReference type="InterPro" id="IPR036019">
    <property type="entry name" value="MscL_channel"/>
</dbReference>
<organism evidence="7 8">
    <name type="scientific">Microdochium bolleyi</name>
    <dbReference type="NCBI Taxonomy" id="196109"/>
    <lineage>
        <taxon>Eukaryota</taxon>
        <taxon>Fungi</taxon>
        <taxon>Dikarya</taxon>
        <taxon>Ascomycota</taxon>
        <taxon>Pezizomycotina</taxon>
        <taxon>Sordariomycetes</taxon>
        <taxon>Xylariomycetidae</taxon>
        <taxon>Xylariales</taxon>
        <taxon>Microdochiaceae</taxon>
        <taxon>Microdochium</taxon>
    </lineage>
</organism>
<evidence type="ECO:0000256" key="4">
    <source>
        <dbReference type="ARBA" id="ARBA00023136"/>
    </source>
</evidence>
<proteinExistence type="predicted"/>
<accession>A0A136JEM8</accession>
<feature type="transmembrane region" description="Helical" evidence="6">
    <location>
        <begin position="45"/>
        <end position="67"/>
    </location>
</feature>
<dbReference type="Pfam" id="PF01741">
    <property type="entry name" value="MscL"/>
    <property type="match status" value="1"/>
</dbReference>
<sequence length="196" mass="21863">MPPALNQHESSNLTTGGSSSSHDDEERTALLGYGPRRFKRFFSGFVDFAFSGNVLDVAFGLILASAFTTVTTSLVNDILLPPISVIFPLDRNMQEKFAVLKQGPRYEETGGYTTIEQAVTDGAVILAYGKFLAHVINFLSMGFVLYGIAWAYQTASKEPMIRRQVKCRYCRKWINEKASRCVNCSSWQDGREDIVP</sequence>
<evidence type="ECO:0000256" key="6">
    <source>
        <dbReference type="SAM" id="Phobius"/>
    </source>
</evidence>
<keyword evidence="3 6" id="KW-1133">Transmembrane helix</keyword>
<dbReference type="EMBL" id="KQ964246">
    <property type="protein sequence ID" value="KXJ95621.1"/>
    <property type="molecule type" value="Genomic_DNA"/>
</dbReference>